<evidence type="ECO:0000313" key="2">
    <source>
        <dbReference type="Proteomes" id="UP000646579"/>
    </source>
</evidence>
<dbReference type="RefSeq" id="WP_189423013.1">
    <property type="nucleotide sequence ID" value="NZ_BMZE01000001.1"/>
</dbReference>
<organism evidence="1 2">
    <name type="scientific">Devosia pacifica</name>
    <dbReference type="NCBI Taxonomy" id="1335967"/>
    <lineage>
        <taxon>Bacteria</taxon>
        <taxon>Pseudomonadati</taxon>
        <taxon>Pseudomonadota</taxon>
        <taxon>Alphaproteobacteria</taxon>
        <taxon>Hyphomicrobiales</taxon>
        <taxon>Devosiaceae</taxon>
        <taxon>Devosia</taxon>
    </lineage>
</organism>
<reference evidence="1" key="2">
    <citation type="submission" date="2020-09" db="EMBL/GenBank/DDBJ databases">
        <authorList>
            <person name="Sun Q."/>
            <person name="Kim S."/>
        </authorList>
    </citation>
    <scope>NUCLEOTIDE SEQUENCE</scope>
    <source>
        <strain evidence="1">KCTC 32437</strain>
    </source>
</reference>
<comment type="caution">
    <text evidence="1">The sequence shown here is derived from an EMBL/GenBank/DDBJ whole genome shotgun (WGS) entry which is preliminary data.</text>
</comment>
<dbReference type="Proteomes" id="UP000646579">
    <property type="component" value="Unassembled WGS sequence"/>
</dbReference>
<proteinExistence type="predicted"/>
<dbReference type="EMBL" id="BMZE01000001">
    <property type="protein sequence ID" value="GHA13391.1"/>
    <property type="molecule type" value="Genomic_DNA"/>
</dbReference>
<accession>A0A918RUN2</accession>
<name>A0A918RUN2_9HYPH</name>
<reference evidence="1" key="1">
    <citation type="journal article" date="2014" name="Int. J. Syst. Evol. Microbiol.">
        <title>Complete genome sequence of Corynebacterium casei LMG S-19264T (=DSM 44701T), isolated from a smear-ripened cheese.</title>
        <authorList>
            <consortium name="US DOE Joint Genome Institute (JGI-PGF)"/>
            <person name="Walter F."/>
            <person name="Albersmeier A."/>
            <person name="Kalinowski J."/>
            <person name="Ruckert C."/>
        </authorList>
    </citation>
    <scope>NUCLEOTIDE SEQUENCE</scope>
    <source>
        <strain evidence="1">KCTC 32437</strain>
    </source>
</reference>
<sequence length="127" mass="13677">MPIAGNMAEARQKVVASVDRFRAEPVKIYFFHDGVTDPGRQPVEIKAVLAVGGGDESNIAGGFAQSWRTQLAAGKAELHIDRATYDGPPLKTGDKVEAISRHGKPLWGILRVDDRGDTRLVAELGEA</sequence>
<dbReference type="AlphaFoldDB" id="A0A918RUN2"/>
<gene>
    <name evidence="1" type="ORF">GCM10007989_04990</name>
</gene>
<protein>
    <submittedName>
        <fullName evidence="1">Uncharacterized protein</fullName>
    </submittedName>
</protein>
<evidence type="ECO:0000313" key="1">
    <source>
        <dbReference type="EMBL" id="GHA13391.1"/>
    </source>
</evidence>
<keyword evidence="2" id="KW-1185">Reference proteome</keyword>